<sequence>MIKPDLTLGPAPGLTATGNDRQTGAALGVRMSANLYNQTTALVLGENSCTVPLLHTLQDLVLVSDFGVRTQEGQPPGGRWRRRIIVQASSPSSPLPGATRDLRISGEAYGAVTKNVS</sequence>
<proteinExistence type="predicted"/>
<reference evidence="2" key="1">
    <citation type="submission" date="2021-01" db="EMBL/GenBank/DDBJ databases">
        <authorList>
            <person name="Corre E."/>
            <person name="Pelletier E."/>
            <person name="Niang G."/>
            <person name="Scheremetjew M."/>
            <person name="Finn R."/>
            <person name="Kale V."/>
            <person name="Holt S."/>
            <person name="Cochrane G."/>
            <person name="Meng A."/>
            <person name="Brown T."/>
            <person name="Cohen L."/>
        </authorList>
    </citation>
    <scope>NUCLEOTIDE SEQUENCE</scope>
    <source>
        <strain evidence="2">Isolate 1302-5</strain>
    </source>
</reference>
<dbReference type="EMBL" id="HBKQ01060890">
    <property type="protein sequence ID" value="CAE2288012.1"/>
    <property type="molecule type" value="Transcribed_RNA"/>
</dbReference>
<evidence type="ECO:0000256" key="1">
    <source>
        <dbReference type="SAM" id="MobiDB-lite"/>
    </source>
</evidence>
<feature type="region of interest" description="Disordered" evidence="1">
    <location>
        <begin position="1"/>
        <end position="21"/>
    </location>
</feature>
<protein>
    <submittedName>
        <fullName evidence="2">Uncharacterized protein</fullName>
    </submittedName>
</protein>
<organism evidence="2">
    <name type="scientific">Odontella aurita</name>
    <dbReference type="NCBI Taxonomy" id="265563"/>
    <lineage>
        <taxon>Eukaryota</taxon>
        <taxon>Sar</taxon>
        <taxon>Stramenopiles</taxon>
        <taxon>Ochrophyta</taxon>
        <taxon>Bacillariophyta</taxon>
        <taxon>Mediophyceae</taxon>
        <taxon>Biddulphiophycidae</taxon>
        <taxon>Eupodiscales</taxon>
        <taxon>Odontellaceae</taxon>
        <taxon>Odontella</taxon>
    </lineage>
</organism>
<name>A0A7S4K9J1_9STRA</name>
<gene>
    <name evidence="2" type="ORF">OAUR00152_LOCUS41492</name>
</gene>
<evidence type="ECO:0000313" key="2">
    <source>
        <dbReference type="EMBL" id="CAE2288012.1"/>
    </source>
</evidence>
<dbReference type="AlphaFoldDB" id="A0A7S4K9J1"/>
<accession>A0A7S4K9J1</accession>